<keyword evidence="2" id="KW-1185">Reference proteome</keyword>
<evidence type="ECO:0000313" key="1">
    <source>
        <dbReference type="EMBL" id="MCU9612737.1"/>
    </source>
</evidence>
<sequence length="201" mass="23143">MLKLIVDNSTKFKKKITCRNSCELFDSITGNCGIFDGVNVDSEIEVRRCAFFISNVETETDNLFFDEDFHDEELANDKEVFHALAASKTFHERQSLYPNQPDLPAGREDAIWYVDSSGKYGCWIINKYRHPLPEPLNYEQSKKGWTSIVYRSPVPLHNHESPISIASRIAWYIDEDGYGQYVMLVNGRISLITSPKPPNWK</sequence>
<evidence type="ECO:0000313" key="2">
    <source>
        <dbReference type="Proteomes" id="UP001209318"/>
    </source>
</evidence>
<dbReference type="Proteomes" id="UP001209318">
    <property type="component" value="Unassembled WGS sequence"/>
</dbReference>
<dbReference type="EMBL" id="JAOUSF010000001">
    <property type="protein sequence ID" value="MCU9612737.1"/>
    <property type="molecule type" value="Genomic_DNA"/>
</dbReference>
<dbReference type="RefSeq" id="WP_263071917.1">
    <property type="nucleotide sequence ID" value="NZ_JAOUSF010000001.1"/>
</dbReference>
<reference evidence="1" key="1">
    <citation type="submission" date="2022-10" db="EMBL/GenBank/DDBJ databases">
        <title>Description of Fervidibacillus gen. nov. in the family Fervidibacillaceae fam. nov. with two species, Fervidibacillus albus sp. nov., and Fervidibacillus halotolerans sp. nov., isolated from tidal flat sediments.</title>
        <authorList>
            <person name="Kwon K.K."/>
            <person name="Yang S.-H."/>
        </authorList>
    </citation>
    <scope>NUCLEOTIDE SEQUENCE</scope>
    <source>
        <strain evidence="1">JCM 19140</strain>
    </source>
</reference>
<organism evidence="1 2">
    <name type="scientific">Perspicuibacillus lycopersici</name>
    <dbReference type="NCBI Taxonomy" id="1325689"/>
    <lineage>
        <taxon>Bacteria</taxon>
        <taxon>Bacillati</taxon>
        <taxon>Bacillota</taxon>
        <taxon>Bacilli</taxon>
        <taxon>Bacillales</taxon>
        <taxon>Bacillaceae</taxon>
        <taxon>Perspicuibacillus</taxon>
    </lineage>
</organism>
<accession>A0AAE3IR95</accession>
<proteinExistence type="predicted"/>
<dbReference type="AlphaFoldDB" id="A0AAE3IR95"/>
<comment type="caution">
    <text evidence="1">The sequence shown here is derived from an EMBL/GenBank/DDBJ whole genome shotgun (WGS) entry which is preliminary data.</text>
</comment>
<protein>
    <submittedName>
        <fullName evidence="1">Uncharacterized protein</fullName>
    </submittedName>
</protein>
<name>A0AAE3IR95_9BACI</name>
<gene>
    <name evidence="1" type="ORF">OEV98_04050</name>
</gene>